<dbReference type="AlphaFoldDB" id="A0A5C4SSD1"/>
<keyword evidence="2" id="KW-1185">Reference proteome</keyword>
<evidence type="ECO:0000313" key="1">
    <source>
        <dbReference type="EMBL" id="TNJ46521.1"/>
    </source>
</evidence>
<gene>
    <name evidence="1" type="ORF">FGF67_02520</name>
</gene>
<dbReference type="OrthoDB" id="1090267at2"/>
<dbReference type="Proteomes" id="UP000308713">
    <property type="component" value="Unassembled WGS sequence"/>
</dbReference>
<sequence length="111" mass="12844">MDGNLLMLLNKKVVKIKIGKLLNLISVLRNNFDKKLKFIASDVIEKEIRLASFLHMDIPTKEIAGMLNVLPESALKGKYQLKRSFNLIRNRTFTNFFILCKFISLKHGNCY</sequence>
<accession>A0A5C4SSD1</accession>
<reference evidence="1 2" key="1">
    <citation type="submission" date="2019-05" db="EMBL/GenBank/DDBJ databases">
        <title>Tamlana fucoidanivorans sp. nov., isolated from the surface of algae collected from Fujian province in China.</title>
        <authorList>
            <person name="Li J."/>
        </authorList>
    </citation>
    <scope>NUCLEOTIDE SEQUENCE [LARGE SCALE GENOMIC DNA]</scope>
    <source>
        <strain evidence="1 2">CW2-9</strain>
    </source>
</reference>
<dbReference type="EMBL" id="VDCS01000002">
    <property type="protein sequence ID" value="TNJ46521.1"/>
    <property type="molecule type" value="Genomic_DNA"/>
</dbReference>
<organism evidence="1 2">
    <name type="scientific">Allotamlana fucoidanivorans</name>
    <dbReference type="NCBI Taxonomy" id="2583814"/>
    <lineage>
        <taxon>Bacteria</taxon>
        <taxon>Pseudomonadati</taxon>
        <taxon>Bacteroidota</taxon>
        <taxon>Flavobacteriia</taxon>
        <taxon>Flavobacteriales</taxon>
        <taxon>Flavobacteriaceae</taxon>
        <taxon>Allotamlana</taxon>
    </lineage>
</organism>
<protein>
    <submittedName>
        <fullName evidence="1">Uncharacterized protein</fullName>
    </submittedName>
</protein>
<proteinExistence type="predicted"/>
<evidence type="ECO:0000313" key="2">
    <source>
        <dbReference type="Proteomes" id="UP000308713"/>
    </source>
</evidence>
<name>A0A5C4SSD1_9FLAO</name>
<dbReference type="RefSeq" id="WP_139694892.1">
    <property type="nucleotide sequence ID" value="NZ_CP074074.1"/>
</dbReference>
<comment type="caution">
    <text evidence="1">The sequence shown here is derived from an EMBL/GenBank/DDBJ whole genome shotgun (WGS) entry which is preliminary data.</text>
</comment>